<keyword evidence="5" id="KW-0677">Repeat</keyword>
<feature type="transmembrane region" description="Helical" evidence="12">
    <location>
        <begin position="302"/>
        <end position="323"/>
    </location>
</feature>
<proteinExistence type="inferred from homology"/>
<evidence type="ECO:0000256" key="2">
    <source>
        <dbReference type="ARBA" id="ARBA00009476"/>
    </source>
</evidence>
<dbReference type="SUPFAM" id="SSF54631">
    <property type="entry name" value="CBS-domain pair"/>
    <property type="match status" value="1"/>
</dbReference>
<feature type="transmembrane region" description="Helical" evidence="12">
    <location>
        <begin position="488"/>
        <end position="513"/>
    </location>
</feature>
<reference evidence="15 16" key="1">
    <citation type="journal article" date="2024" name="Nat. Commun.">
        <title>Phylogenomics reveals the evolutionary origins of lichenization in chlorophyte algae.</title>
        <authorList>
            <person name="Puginier C."/>
            <person name="Libourel C."/>
            <person name="Otte J."/>
            <person name="Skaloud P."/>
            <person name="Haon M."/>
            <person name="Grisel S."/>
            <person name="Petersen M."/>
            <person name="Berrin J.G."/>
            <person name="Delaux P.M."/>
            <person name="Dal Grande F."/>
            <person name="Keller J."/>
        </authorList>
    </citation>
    <scope>NUCLEOTIDE SEQUENCE [LARGE SCALE GENOMIC DNA]</scope>
    <source>
        <strain evidence="15 16">SAG 216-7</strain>
    </source>
</reference>
<dbReference type="PROSITE" id="PS51371">
    <property type="entry name" value="CBS"/>
    <property type="match status" value="1"/>
</dbReference>
<feature type="region of interest" description="Disordered" evidence="13">
    <location>
        <begin position="905"/>
        <end position="929"/>
    </location>
</feature>
<name>A0ABR2YUG6_9CHLO</name>
<dbReference type="InterPro" id="IPR000644">
    <property type="entry name" value="CBS_dom"/>
</dbReference>
<evidence type="ECO:0000256" key="5">
    <source>
        <dbReference type="ARBA" id="ARBA00022737"/>
    </source>
</evidence>
<sequence length="989" mass="106737">MVHNRALLSRREEQAQPKKILGVKTHSFVKLIVTISIGVAIGVLSVGLASVTENLRRWKNFTSRSIIHDGHPHGILRAGCFHMGYSTILILLGSSLAQFWAPAAAAAGVSLVMAYLNGVAIPDLLSLHTLIAKWVGTCCSVGANLALGPEAPMVHLGACAAHVTTHAACVLLDRWAVLKHAWTKKQKGDPEGRGDVEAANGQPPQWHNRAPGASVALLHSDAERREFISAGSAAGLAAAFGAPIGGVLFSLEEATTHWSRKVAWRCFVCSTTAVFTLAQLHPRWKHGVLSFQGLADLENKEWFEQLPFIVAVSVAAGLLGAMFNKAHKWIFKWRAPRANNTARLLEAVGLGLFTIAAIFFLSYTFGECVDVPAWHEQGFGFTFHCTEGKYNDLATAFLANPDETIKHIFSLGRLSPKFEVCEGSNCYFTLRSLFILTSSYLVFMVLLGGIVIPGGLFMPSIMVGSSFGASMGLLLMKWLPDWNIQPGVYAMCAAAAMLGGVFRSSISLVVIVVEGTQSTKFIIGIIIAVICSNWVGEMINYDGIYETDLEADGSVIFLRPSPPQALFTKTAGDIAAPAVWCFREIERADYVLDVLTRYRHNGFPVVRGCSSSVESDGGEFDAHGRGASRGGPLQGLILRSQILVMLRHQVFCDEAGVPVTALPEEDISVHEQALDSQMRAFFRLTSFSHRRSLASTPNALAAAKEALKERALSRSRSTPALRGLPNRASPTLASCSDGGSSNPSMHSADDVLVSRSSLPYNGTGNQLGLDPQLASRASDASGAYDGDGGRRLSWQEQNDGRAGAVVSGAGEDSVSEAGPGHRGGRSRVTFTEEQEAASEGHVCMDFRPFLDLAPTTVRPETPAERAHAMFTLLGLRHMCVVDENSRVRGIITRRDLDYAAGHGAWRRNKMAPPPPPVSPSGLRLPSRRRRSTREVLLAALYTVGLRSSPHSEEQLPLLTDNVVEDVSGSSDIAFDSFSREADQLQPRGD</sequence>
<evidence type="ECO:0000256" key="6">
    <source>
        <dbReference type="ARBA" id="ARBA00022989"/>
    </source>
</evidence>
<feature type="compositionally biased region" description="Basic and acidic residues" evidence="13">
    <location>
        <begin position="186"/>
        <end position="196"/>
    </location>
</feature>
<dbReference type="Pfam" id="PF00571">
    <property type="entry name" value="CBS"/>
    <property type="match status" value="1"/>
</dbReference>
<dbReference type="Pfam" id="PF00654">
    <property type="entry name" value="Voltage_CLC"/>
    <property type="match status" value="1"/>
</dbReference>
<dbReference type="PRINTS" id="PR00762">
    <property type="entry name" value="CLCHANNEL"/>
</dbReference>
<dbReference type="SMART" id="SM00116">
    <property type="entry name" value="CBS"/>
    <property type="match status" value="1"/>
</dbReference>
<feature type="transmembrane region" description="Helical" evidence="12">
    <location>
        <begin position="433"/>
        <end position="452"/>
    </location>
</feature>
<evidence type="ECO:0000256" key="10">
    <source>
        <dbReference type="ARBA" id="ARBA00023214"/>
    </source>
</evidence>
<feature type="transmembrane region" description="Helical" evidence="12">
    <location>
        <begin position="262"/>
        <end position="282"/>
    </location>
</feature>
<dbReference type="Proteomes" id="UP001491310">
    <property type="component" value="Unassembled WGS sequence"/>
</dbReference>
<dbReference type="PANTHER" id="PTHR11689">
    <property type="entry name" value="CHLORIDE CHANNEL PROTEIN CLC FAMILY MEMBER"/>
    <property type="match status" value="1"/>
</dbReference>
<keyword evidence="6 12" id="KW-1133">Transmembrane helix</keyword>
<keyword evidence="7 12" id="KW-0406">Ion transport</keyword>
<keyword evidence="3 12" id="KW-0813">Transport</keyword>
<evidence type="ECO:0000256" key="13">
    <source>
        <dbReference type="SAM" id="MobiDB-lite"/>
    </source>
</evidence>
<feature type="transmembrane region" description="Helical" evidence="12">
    <location>
        <begin position="344"/>
        <end position="365"/>
    </location>
</feature>
<feature type="transmembrane region" description="Helical" evidence="12">
    <location>
        <begin position="227"/>
        <end position="250"/>
    </location>
</feature>
<dbReference type="InterPro" id="IPR014743">
    <property type="entry name" value="Cl-channel_core"/>
</dbReference>
<feature type="transmembrane region" description="Helical" evidence="12">
    <location>
        <begin position="31"/>
        <end position="53"/>
    </location>
</feature>
<dbReference type="EMBL" id="JALJOT010000005">
    <property type="protein sequence ID" value="KAK9915179.1"/>
    <property type="molecule type" value="Genomic_DNA"/>
</dbReference>
<keyword evidence="9 12" id="KW-0472">Membrane</keyword>
<feature type="compositionally biased region" description="Polar residues" evidence="13">
    <location>
        <begin position="754"/>
        <end position="766"/>
    </location>
</feature>
<dbReference type="Gene3D" id="3.10.580.10">
    <property type="entry name" value="CBS-domain"/>
    <property type="match status" value="1"/>
</dbReference>
<evidence type="ECO:0000313" key="16">
    <source>
        <dbReference type="Proteomes" id="UP001491310"/>
    </source>
</evidence>
<dbReference type="Gene3D" id="1.10.3080.10">
    <property type="entry name" value="Clc chloride channel"/>
    <property type="match status" value="1"/>
</dbReference>
<dbReference type="PANTHER" id="PTHR11689:SF161">
    <property type="entry name" value="CHLORIDE CHANNEL PROTEIN"/>
    <property type="match status" value="1"/>
</dbReference>
<evidence type="ECO:0000259" key="14">
    <source>
        <dbReference type="PROSITE" id="PS51371"/>
    </source>
</evidence>
<evidence type="ECO:0000256" key="7">
    <source>
        <dbReference type="ARBA" id="ARBA00023065"/>
    </source>
</evidence>
<feature type="transmembrane region" description="Helical" evidence="12">
    <location>
        <begin position="74"/>
        <end position="93"/>
    </location>
</feature>
<evidence type="ECO:0000256" key="8">
    <source>
        <dbReference type="ARBA" id="ARBA00023122"/>
    </source>
</evidence>
<keyword evidence="4 12" id="KW-0812">Transmembrane</keyword>
<evidence type="ECO:0000256" key="11">
    <source>
        <dbReference type="PROSITE-ProRule" id="PRU00703"/>
    </source>
</evidence>
<feature type="compositionally biased region" description="Polar residues" evidence="13">
    <location>
        <begin position="728"/>
        <end position="745"/>
    </location>
</feature>
<dbReference type="InterPro" id="IPR046342">
    <property type="entry name" value="CBS_dom_sf"/>
</dbReference>
<feature type="transmembrane region" description="Helical" evidence="12">
    <location>
        <begin position="99"/>
        <end position="118"/>
    </location>
</feature>
<feature type="transmembrane region" description="Helical" evidence="12">
    <location>
        <begin position="457"/>
        <end position="476"/>
    </location>
</feature>
<evidence type="ECO:0000256" key="4">
    <source>
        <dbReference type="ARBA" id="ARBA00022692"/>
    </source>
</evidence>
<dbReference type="InterPro" id="IPR001807">
    <property type="entry name" value="ClC"/>
</dbReference>
<comment type="similarity">
    <text evidence="2 12">Belongs to the chloride channel (TC 2.A.49) family.</text>
</comment>
<keyword evidence="10 12" id="KW-0868">Chloride</keyword>
<feature type="compositionally biased region" description="Low complexity" evidence="13">
    <location>
        <begin position="774"/>
        <end position="784"/>
    </location>
</feature>
<accession>A0ABR2YUG6</accession>
<protein>
    <recommendedName>
        <fullName evidence="12">Chloride channel protein</fullName>
    </recommendedName>
</protein>
<comment type="subcellular location">
    <subcellularLocation>
        <location evidence="1 12">Membrane</location>
        <topology evidence="1 12">Multi-pass membrane protein</topology>
    </subcellularLocation>
</comment>
<comment type="caution">
    <text evidence="15">The sequence shown here is derived from an EMBL/GenBank/DDBJ whole genome shotgun (WGS) entry which is preliminary data.</text>
</comment>
<feature type="domain" description="CBS" evidence="14">
    <location>
        <begin position="846"/>
        <end position="910"/>
    </location>
</feature>
<gene>
    <name evidence="15" type="ORF">WJX75_005691</name>
</gene>
<evidence type="ECO:0000256" key="1">
    <source>
        <dbReference type="ARBA" id="ARBA00004141"/>
    </source>
</evidence>
<keyword evidence="16" id="KW-1185">Reference proteome</keyword>
<evidence type="ECO:0000256" key="9">
    <source>
        <dbReference type="ARBA" id="ARBA00023136"/>
    </source>
</evidence>
<evidence type="ECO:0000256" key="3">
    <source>
        <dbReference type="ARBA" id="ARBA00022448"/>
    </source>
</evidence>
<dbReference type="SUPFAM" id="SSF81340">
    <property type="entry name" value="Clc chloride channel"/>
    <property type="match status" value="1"/>
</dbReference>
<evidence type="ECO:0000256" key="12">
    <source>
        <dbReference type="RuleBase" id="RU361221"/>
    </source>
</evidence>
<keyword evidence="8 11" id="KW-0129">CBS domain</keyword>
<feature type="region of interest" description="Disordered" evidence="13">
    <location>
        <begin position="186"/>
        <end position="210"/>
    </location>
</feature>
<feature type="transmembrane region" description="Helical" evidence="12">
    <location>
        <begin position="520"/>
        <end position="536"/>
    </location>
</feature>
<feature type="region of interest" description="Disordered" evidence="13">
    <location>
        <begin position="710"/>
        <end position="826"/>
    </location>
</feature>
<organism evidence="15 16">
    <name type="scientific">Coccomyxa subellipsoidea</name>
    <dbReference type="NCBI Taxonomy" id="248742"/>
    <lineage>
        <taxon>Eukaryota</taxon>
        <taxon>Viridiplantae</taxon>
        <taxon>Chlorophyta</taxon>
        <taxon>core chlorophytes</taxon>
        <taxon>Trebouxiophyceae</taxon>
        <taxon>Trebouxiophyceae incertae sedis</taxon>
        <taxon>Coccomyxaceae</taxon>
        <taxon>Coccomyxa</taxon>
    </lineage>
</organism>
<dbReference type="InterPro" id="IPR051280">
    <property type="entry name" value="Cl-channel/antiporter"/>
</dbReference>
<evidence type="ECO:0000313" key="15">
    <source>
        <dbReference type="EMBL" id="KAK9915179.1"/>
    </source>
</evidence>